<sequence>MTYLPSDSNAEPKRSIGFLLLNNFTMMSLASAVEVLRMANQLSGEELYSWYTITLDGEPISASDGIRITPDASIQTCPKLEVVMVAGGIDVSSSYGKEHIAWLKTMERQDCLIGGMCTGAYLLAEAGLLDGYECSIHWEYLASLQEHFPKVHCTNRLFSIDRDRMTCSGGTVPLDMMLYMIKQEHGFLLSSAISEMFICDRMRDENDRQKIPLRHVLGTAQPKLIEVVSLMEANIEEVLGMDELAKYVNLSRRQLERLFQKHLQCSPSRYYLKLRLLRARQLLKQSTRPIVDIAIICGFASTAHFSKCYREQMGIPPSEERASENKKYEDNVARSMTFTAIKVPILSTSQRSLAVDAFSKSKTEATFGSVSLKD</sequence>
<dbReference type="RefSeq" id="WP_269125165.1">
    <property type="nucleotide sequence ID" value="NZ_JAPUBN010000015.1"/>
</dbReference>
<dbReference type="Gene3D" id="3.40.50.880">
    <property type="match status" value="1"/>
</dbReference>
<dbReference type="PROSITE" id="PS00041">
    <property type="entry name" value="HTH_ARAC_FAMILY_1"/>
    <property type="match status" value="1"/>
</dbReference>
<dbReference type="PROSITE" id="PS01124">
    <property type="entry name" value="HTH_ARAC_FAMILY_2"/>
    <property type="match status" value="1"/>
</dbReference>
<keyword evidence="1" id="KW-0805">Transcription regulation</keyword>
<dbReference type="Gene3D" id="1.10.10.60">
    <property type="entry name" value="Homeodomain-like"/>
    <property type="match status" value="1"/>
</dbReference>
<dbReference type="SUPFAM" id="SSF52317">
    <property type="entry name" value="Class I glutamine amidotransferase-like"/>
    <property type="match status" value="1"/>
</dbReference>
<dbReference type="InterPro" id="IPR009057">
    <property type="entry name" value="Homeodomain-like_sf"/>
</dbReference>
<feature type="domain" description="HTH araC/xylS-type" evidence="4">
    <location>
        <begin position="225"/>
        <end position="323"/>
    </location>
</feature>
<dbReference type="SUPFAM" id="SSF46689">
    <property type="entry name" value="Homeodomain-like"/>
    <property type="match status" value="2"/>
</dbReference>
<dbReference type="Proteomes" id="UP001149719">
    <property type="component" value="Unassembled WGS sequence"/>
</dbReference>
<evidence type="ECO:0000313" key="6">
    <source>
        <dbReference type="Proteomes" id="UP001149719"/>
    </source>
</evidence>
<evidence type="ECO:0000256" key="2">
    <source>
        <dbReference type="ARBA" id="ARBA00023125"/>
    </source>
</evidence>
<keyword evidence="3" id="KW-0804">Transcription</keyword>
<dbReference type="InterPro" id="IPR002818">
    <property type="entry name" value="DJ-1/PfpI"/>
</dbReference>
<dbReference type="PANTHER" id="PTHR43130:SF3">
    <property type="entry name" value="HTH-TYPE TRANSCRIPTIONAL REGULATOR RV1931C"/>
    <property type="match status" value="1"/>
</dbReference>
<dbReference type="CDD" id="cd03136">
    <property type="entry name" value="GATase1_AraC_ArgR_like"/>
    <property type="match status" value="1"/>
</dbReference>
<dbReference type="InterPro" id="IPR029062">
    <property type="entry name" value="Class_I_gatase-like"/>
</dbReference>
<keyword evidence="2" id="KW-0238">DNA-binding</keyword>
<protein>
    <submittedName>
        <fullName evidence="5">GlxA family transcriptional regulator</fullName>
    </submittedName>
</protein>
<dbReference type="PANTHER" id="PTHR43130">
    <property type="entry name" value="ARAC-FAMILY TRANSCRIPTIONAL REGULATOR"/>
    <property type="match status" value="1"/>
</dbReference>
<keyword evidence="6" id="KW-1185">Reference proteome</keyword>
<dbReference type="PRINTS" id="PR00032">
    <property type="entry name" value="HTHARAC"/>
</dbReference>
<evidence type="ECO:0000313" key="5">
    <source>
        <dbReference type="EMBL" id="MCZ2721950.1"/>
    </source>
</evidence>
<dbReference type="EMBL" id="JAPUBN010000015">
    <property type="protein sequence ID" value="MCZ2721950.1"/>
    <property type="molecule type" value="Genomic_DNA"/>
</dbReference>
<gene>
    <name evidence="5" type="ORF">O1D97_09870</name>
</gene>
<evidence type="ECO:0000256" key="1">
    <source>
        <dbReference type="ARBA" id="ARBA00023015"/>
    </source>
</evidence>
<accession>A0ABT4JUP5</accession>
<reference evidence="5" key="1">
    <citation type="submission" date="2022-12" db="EMBL/GenBank/DDBJ databases">
        <title>Marinomonas 15G1-11 sp. nov, isolated from marine algae.</title>
        <authorList>
            <person name="Butt M."/>
            <person name="Choi D.G."/>
            <person name="Kim J.M."/>
            <person name="Lee J.K."/>
            <person name="Baek J.H."/>
            <person name="Jeon C.O."/>
        </authorList>
    </citation>
    <scope>NUCLEOTIDE SEQUENCE</scope>
    <source>
        <strain evidence="5">15G1-11</strain>
    </source>
</reference>
<dbReference type="Pfam" id="PF01965">
    <property type="entry name" value="DJ-1_PfpI"/>
    <property type="match status" value="1"/>
</dbReference>
<dbReference type="InterPro" id="IPR018062">
    <property type="entry name" value="HTH_AraC-typ_CS"/>
</dbReference>
<dbReference type="InterPro" id="IPR020449">
    <property type="entry name" value="Tscrpt_reg_AraC-type_HTH"/>
</dbReference>
<organism evidence="5 6">
    <name type="scientific">Marinomonas phaeophyticola</name>
    <dbReference type="NCBI Taxonomy" id="3004091"/>
    <lineage>
        <taxon>Bacteria</taxon>
        <taxon>Pseudomonadati</taxon>
        <taxon>Pseudomonadota</taxon>
        <taxon>Gammaproteobacteria</taxon>
        <taxon>Oceanospirillales</taxon>
        <taxon>Oceanospirillaceae</taxon>
        <taxon>Marinomonas</taxon>
    </lineage>
</organism>
<evidence type="ECO:0000256" key="3">
    <source>
        <dbReference type="ARBA" id="ARBA00023163"/>
    </source>
</evidence>
<proteinExistence type="predicted"/>
<name>A0ABT4JUP5_9GAMM</name>
<dbReference type="InterPro" id="IPR018060">
    <property type="entry name" value="HTH_AraC"/>
</dbReference>
<evidence type="ECO:0000259" key="4">
    <source>
        <dbReference type="PROSITE" id="PS01124"/>
    </source>
</evidence>
<dbReference type="Pfam" id="PF12833">
    <property type="entry name" value="HTH_18"/>
    <property type="match status" value="1"/>
</dbReference>
<dbReference type="SMART" id="SM00342">
    <property type="entry name" value="HTH_ARAC"/>
    <property type="match status" value="1"/>
</dbReference>
<dbReference type="InterPro" id="IPR052158">
    <property type="entry name" value="INH-QAR"/>
</dbReference>
<comment type="caution">
    <text evidence="5">The sequence shown here is derived from an EMBL/GenBank/DDBJ whole genome shotgun (WGS) entry which is preliminary data.</text>
</comment>